<dbReference type="Proteomes" id="UP001296776">
    <property type="component" value="Unassembled WGS sequence"/>
</dbReference>
<accession>A0AAJ0U3U2</accession>
<keyword evidence="3" id="KW-1185">Reference proteome</keyword>
<name>A0AAJ0U3U2_9GAMM</name>
<reference evidence="2" key="2">
    <citation type="journal article" date="2020" name="Microorganisms">
        <title>Osmotic Adaptation and Compatible Solute Biosynthesis of Phototrophic Bacteria as Revealed from Genome Analyses.</title>
        <authorList>
            <person name="Imhoff J.F."/>
            <person name="Rahn T."/>
            <person name="Kunzel S."/>
            <person name="Keller A."/>
            <person name="Neulinger S.C."/>
        </authorList>
    </citation>
    <scope>NUCLEOTIDE SEQUENCE</scope>
    <source>
        <strain evidence="2">DSM 11080</strain>
    </source>
</reference>
<reference evidence="2" key="1">
    <citation type="submission" date="2017-08" db="EMBL/GenBank/DDBJ databases">
        <authorList>
            <person name="Imhoff J.F."/>
            <person name="Rahn T."/>
            <person name="Kuenzel S."/>
            <person name="Neulinger S.C."/>
        </authorList>
    </citation>
    <scope>NUCLEOTIDE SEQUENCE</scope>
    <source>
        <strain evidence="2">DSM 11080</strain>
    </source>
</reference>
<dbReference type="AlphaFoldDB" id="A0AAJ0U3U2"/>
<comment type="caution">
    <text evidence="2">The sequence shown here is derived from an EMBL/GenBank/DDBJ whole genome shotgun (WGS) entry which is preliminary data.</text>
</comment>
<gene>
    <name evidence="2" type="ORF">CKO40_09525</name>
</gene>
<evidence type="ECO:0000313" key="2">
    <source>
        <dbReference type="EMBL" id="MBK1704771.1"/>
    </source>
</evidence>
<feature type="region of interest" description="Disordered" evidence="1">
    <location>
        <begin position="1"/>
        <end position="26"/>
    </location>
</feature>
<proteinExistence type="predicted"/>
<feature type="compositionally biased region" description="Basic and acidic residues" evidence="1">
    <location>
        <begin position="1"/>
        <end position="18"/>
    </location>
</feature>
<protein>
    <submittedName>
        <fullName evidence="2">Uncharacterized protein</fullName>
    </submittedName>
</protein>
<dbReference type="EMBL" id="NRSJ01000014">
    <property type="protein sequence ID" value="MBK1704771.1"/>
    <property type="molecule type" value="Genomic_DNA"/>
</dbReference>
<evidence type="ECO:0000313" key="3">
    <source>
        <dbReference type="Proteomes" id="UP001296776"/>
    </source>
</evidence>
<organism evidence="2 3">
    <name type="scientific">Halochromatium glycolicum</name>
    <dbReference type="NCBI Taxonomy" id="85075"/>
    <lineage>
        <taxon>Bacteria</taxon>
        <taxon>Pseudomonadati</taxon>
        <taxon>Pseudomonadota</taxon>
        <taxon>Gammaproteobacteria</taxon>
        <taxon>Chromatiales</taxon>
        <taxon>Chromatiaceae</taxon>
        <taxon>Halochromatium</taxon>
    </lineage>
</organism>
<evidence type="ECO:0000256" key="1">
    <source>
        <dbReference type="SAM" id="MobiDB-lite"/>
    </source>
</evidence>
<sequence>MFHESNAQRDGLITREEDPSFQPQRPDDWVISGPHFYVGTPFNKTPRSSCTANGHYDDIDLTAIPDDYLPRAVYRPGDRDGDLRAFHQAIPEWPKPRRPEPGRGGFWPVSDAAVPAYEALIGEPLHRHGIDPDRPGARTARQFGYFIAWEGDVEGAVNWLLANDNRREARISPHALPRSGCGRACRTRIR</sequence>